<protein>
    <recommendedName>
        <fullName evidence="7">TonB-dependent receptor</fullName>
    </recommendedName>
</protein>
<name>A0A7W6JEE5_9CAUL</name>
<keyword evidence="6" id="KW-1185">Reference proteome</keyword>
<dbReference type="PANTHER" id="PTHR47234:SF1">
    <property type="entry name" value="TONB-DEPENDENT RECEPTOR"/>
    <property type="match status" value="1"/>
</dbReference>
<accession>A0A7W6JEE5</accession>
<dbReference type="GO" id="GO:0009279">
    <property type="term" value="C:cell outer membrane"/>
    <property type="evidence" value="ECO:0007669"/>
    <property type="project" value="UniProtKB-SubCell"/>
</dbReference>
<evidence type="ECO:0000313" key="6">
    <source>
        <dbReference type="Proteomes" id="UP000529946"/>
    </source>
</evidence>
<dbReference type="InterPro" id="IPR036942">
    <property type="entry name" value="Beta-barrel_TonB_sf"/>
</dbReference>
<evidence type="ECO:0000256" key="1">
    <source>
        <dbReference type="ARBA" id="ARBA00004442"/>
    </source>
</evidence>
<keyword evidence="2" id="KW-0472">Membrane</keyword>
<keyword evidence="3" id="KW-0998">Cell outer membrane</keyword>
<reference evidence="5 6" key="1">
    <citation type="submission" date="2020-08" db="EMBL/GenBank/DDBJ databases">
        <title>Genomic Encyclopedia of Type Strains, Phase IV (KMG-IV): sequencing the most valuable type-strain genomes for metagenomic binning, comparative biology and taxonomic classification.</title>
        <authorList>
            <person name="Goeker M."/>
        </authorList>
    </citation>
    <scope>NUCLEOTIDE SEQUENCE [LARGE SCALE GENOMIC DNA]</scope>
    <source>
        <strain evidence="5 6">DSM 23960</strain>
    </source>
</reference>
<comment type="caution">
    <text evidence="5">The sequence shown here is derived from an EMBL/GenBank/DDBJ whole genome shotgun (WGS) entry which is preliminary data.</text>
</comment>
<evidence type="ECO:0000313" key="5">
    <source>
        <dbReference type="EMBL" id="MBB4083586.1"/>
    </source>
</evidence>
<organism evidence="5 6">
    <name type="scientific">Brevundimonas lenta</name>
    <dbReference type="NCBI Taxonomy" id="424796"/>
    <lineage>
        <taxon>Bacteria</taxon>
        <taxon>Pseudomonadati</taxon>
        <taxon>Pseudomonadota</taxon>
        <taxon>Alphaproteobacteria</taxon>
        <taxon>Caulobacterales</taxon>
        <taxon>Caulobacteraceae</taxon>
        <taxon>Brevundimonas</taxon>
    </lineage>
</organism>
<evidence type="ECO:0008006" key="7">
    <source>
        <dbReference type="Google" id="ProtNLM"/>
    </source>
</evidence>
<feature type="compositionally biased region" description="Gly residues" evidence="4">
    <location>
        <begin position="736"/>
        <end position="767"/>
    </location>
</feature>
<dbReference type="AlphaFoldDB" id="A0A7W6JEE5"/>
<gene>
    <name evidence="5" type="ORF">GGR12_002452</name>
</gene>
<dbReference type="RefSeq" id="WP_183204667.1">
    <property type="nucleotide sequence ID" value="NZ_BAAAER010000007.1"/>
</dbReference>
<sequence length="933" mass="99758">MLLVTTALSGLMAGAIQTAPTPVQQPPVQQQPPAADAPVTAEDPDAYVLDSVSVRGQRQRGSVDTDIPPDVTLTAEQIQAYGASNIAELMTYLEPITRSSSGRTDLQPIFLVNGRRISGFQEIRGIPTEAIERTEVLPEEVALQFGYKAEQRVVNFVLKADFRSVTAELSGRVPGQGGRSVTEIEGNVLNIAGATRWSMDAEYERATPLFESERDIRRDPGAQPYDLIGNVTSIPYSPDCPTDPLDPDYCPPIDPALGGAIITPVPGGTTTPTLADFVAAAGAPRTGDLGAYRTLLAETERAVVRGTVKRDLNSTTQGTISGSLENNTSRSFNGLPGLSLTLPEDNAFSPFADDVRVWRYLDDAASLRRESDTLTANLGVVLDGYLGEDWRWTVTGNYDRVETDTTTGRGYLAAPFQARLNADDPTANPFGTLNPADFPRVANDVTRSVSQVLGAEVVLNGDVFDLPAGGISSTFKLGADTRSLDSTSTTLLNGVVDRSQSRDRVNGTANFNLPIASRRREVLTALGDLSLNANVGFEELSDFGGLPSYGVGVNWSPIEQLSILASYSDEQGAPTIGQLNDPILSTPNVPVFDFNAGENGETVLVTQITGGNPDLDADNRHVVRIGGTVRPIKDTDLSLQSTWTWSRTDDYISAFPTITPDLEAALPERFFRNAQGVLFAVDARPLNFERYERQDLRTGFNFSKAFGKPNPAAADQGPGGMRPGGPAGGPMIVRQEGGGGPGGPGGPGGGGGGQMMRMGGGGGGRGGPAMQPGQGRFNFSLYHTLRLQDEILIADGLPIIDLLDGGATSSRGGSPRNELQAQAGVFRNGMGAFMNANWRESTRIDGGDGPDLIFADQATINLNVFMDLNQRASWVAKYPWLKGSRIQFGVQNLFDSRPDVTTSNGEPVPLNYQSDYLDPNGRVFSLTFRKILF</sequence>
<evidence type="ECO:0000256" key="4">
    <source>
        <dbReference type="SAM" id="MobiDB-lite"/>
    </source>
</evidence>
<feature type="compositionally biased region" description="Gly residues" evidence="4">
    <location>
        <begin position="717"/>
        <end position="728"/>
    </location>
</feature>
<dbReference type="EMBL" id="JACIDM010000002">
    <property type="protein sequence ID" value="MBB4083586.1"/>
    <property type="molecule type" value="Genomic_DNA"/>
</dbReference>
<evidence type="ECO:0000256" key="3">
    <source>
        <dbReference type="ARBA" id="ARBA00023237"/>
    </source>
</evidence>
<dbReference type="SUPFAM" id="SSF56935">
    <property type="entry name" value="Porins"/>
    <property type="match status" value="1"/>
</dbReference>
<dbReference type="Gene3D" id="2.170.130.10">
    <property type="entry name" value="TonB-dependent receptor, plug domain"/>
    <property type="match status" value="1"/>
</dbReference>
<dbReference type="Proteomes" id="UP000529946">
    <property type="component" value="Unassembled WGS sequence"/>
</dbReference>
<evidence type="ECO:0000256" key="2">
    <source>
        <dbReference type="ARBA" id="ARBA00023136"/>
    </source>
</evidence>
<feature type="region of interest" description="Disordered" evidence="4">
    <location>
        <begin position="702"/>
        <end position="772"/>
    </location>
</feature>
<feature type="region of interest" description="Disordered" evidence="4">
    <location>
        <begin position="21"/>
        <end position="40"/>
    </location>
</feature>
<dbReference type="PANTHER" id="PTHR47234">
    <property type="match status" value="1"/>
</dbReference>
<dbReference type="InterPro" id="IPR037066">
    <property type="entry name" value="Plug_dom_sf"/>
</dbReference>
<dbReference type="Gene3D" id="2.40.170.20">
    <property type="entry name" value="TonB-dependent receptor, beta-barrel domain"/>
    <property type="match status" value="1"/>
</dbReference>
<comment type="subcellular location">
    <subcellularLocation>
        <location evidence="1">Cell outer membrane</location>
    </subcellularLocation>
</comment>
<proteinExistence type="predicted"/>